<accession>A0A830ZTG3</accession>
<dbReference type="EMBL" id="CAPB01000021">
    <property type="protein sequence ID" value="CCO93984.1"/>
    <property type="molecule type" value="Genomic_DNA"/>
</dbReference>
<evidence type="ECO:0000313" key="1">
    <source>
        <dbReference type="EMBL" id="CCO93984.1"/>
    </source>
</evidence>
<reference evidence="1 2" key="1">
    <citation type="submission" date="2012-11" db="EMBL/GenBank/DDBJ databases">
        <authorList>
            <person name="Linke B."/>
        </authorList>
    </citation>
    <scope>NUCLEOTIDE SEQUENCE [LARGE SCALE GENOMIC DNA]</scope>
    <source>
        <strain evidence="2">CFBP 1232</strain>
    </source>
</reference>
<protein>
    <submittedName>
        <fullName evidence="1">Uncharacterized protein</fullName>
    </submittedName>
</protein>
<proteinExistence type="predicted"/>
<gene>
    <name evidence="1" type="ORF">BN437_2055</name>
</gene>
<organism evidence="1 2">
    <name type="scientific">Erwinia amylovora NBRC 12687 = CFBP 1232</name>
    <dbReference type="NCBI Taxonomy" id="1219359"/>
    <lineage>
        <taxon>Bacteria</taxon>
        <taxon>Pseudomonadati</taxon>
        <taxon>Pseudomonadota</taxon>
        <taxon>Gammaproteobacteria</taxon>
        <taxon>Enterobacterales</taxon>
        <taxon>Erwiniaceae</taxon>
        <taxon>Erwinia</taxon>
    </lineage>
</organism>
<dbReference type="Proteomes" id="UP000013111">
    <property type="component" value="Unassembled WGS sequence"/>
</dbReference>
<dbReference type="AlphaFoldDB" id="A0A830ZTG3"/>
<sequence>MSPPAANNALLLNSKFAGGFSDKCAAVSRFPLCMTVINLISAGKAGAFHHNLHPVHPVFN</sequence>
<reference evidence="1 2" key="2">
    <citation type="submission" date="2013-04" db="EMBL/GenBank/DDBJ databases">
        <title>Comparative genomics of 12 strains of Erwinia amylovora identifies a pan-genome with a large conserved core and provides insights into host specificity.</title>
        <authorList>
            <person name="Mann R.A."/>
            <person name="Smits T.H.M."/>
            <person name="Buehlmann A."/>
            <person name="Blom J."/>
            <person name="Goesmann A."/>
            <person name="Frey J.E."/>
            <person name="Plummer K.M."/>
            <person name="Beer S.V."/>
            <person name="Luck J."/>
            <person name="Duffy B."/>
            <person name="Rodoni B."/>
        </authorList>
    </citation>
    <scope>NUCLEOTIDE SEQUENCE [LARGE SCALE GENOMIC DNA]</scope>
    <source>
        <strain evidence="2">CFBP 1232</strain>
    </source>
</reference>
<evidence type="ECO:0000313" key="2">
    <source>
        <dbReference type="Proteomes" id="UP000013111"/>
    </source>
</evidence>
<comment type="caution">
    <text evidence="1">The sequence shown here is derived from an EMBL/GenBank/DDBJ whole genome shotgun (WGS) entry which is preliminary data.</text>
</comment>
<name>A0A830ZTG3_ERWAM</name>